<evidence type="ECO:0000313" key="1">
    <source>
        <dbReference type="EMBL" id="KAH7656184.1"/>
    </source>
</evidence>
<keyword evidence="2" id="KW-1185">Reference proteome</keyword>
<reference evidence="2" key="1">
    <citation type="journal article" date="2022" name="Nat. Commun.">
        <title>Chromosome evolution and the genetic basis of agronomically important traits in greater yam.</title>
        <authorList>
            <person name="Bredeson J.V."/>
            <person name="Lyons J.B."/>
            <person name="Oniyinde I.O."/>
            <person name="Okereke N.R."/>
            <person name="Kolade O."/>
            <person name="Nnabue I."/>
            <person name="Nwadili C.O."/>
            <person name="Hribova E."/>
            <person name="Parker M."/>
            <person name="Nwogha J."/>
            <person name="Shu S."/>
            <person name="Carlson J."/>
            <person name="Kariba R."/>
            <person name="Muthemba S."/>
            <person name="Knop K."/>
            <person name="Barton G.J."/>
            <person name="Sherwood A.V."/>
            <person name="Lopez-Montes A."/>
            <person name="Asiedu R."/>
            <person name="Jamnadass R."/>
            <person name="Muchugi A."/>
            <person name="Goodstein D."/>
            <person name="Egesi C.N."/>
            <person name="Featherston J."/>
            <person name="Asfaw A."/>
            <person name="Simpson G.G."/>
            <person name="Dolezel J."/>
            <person name="Hendre P.S."/>
            <person name="Van Deynze A."/>
            <person name="Kumar P.L."/>
            <person name="Obidiegwu J.E."/>
            <person name="Bhattacharjee R."/>
            <person name="Rokhsar D.S."/>
        </authorList>
    </citation>
    <scope>NUCLEOTIDE SEQUENCE [LARGE SCALE GENOMIC DNA]</scope>
    <source>
        <strain evidence="2">cv. TDa95/00328</strain>
    </source>
</reference>
<organism evidence="1 2">
    <name type="scientific">Dioscorea alata</name>
    <name type="common">Purple yam</name>
    <dbReference type="NCBI Taxonomy" id="55571"/>
    <lineage>
        <taxon>Eukaryota</taxon>
        <taxon>Viridiplantae</taxon>
        <taxon>Streptophyta</taxon>
        <taxon>Embryophyta</taxon>
        <taxon>Tracheophyta</taxon>
        <taxon>Spermatophyta</taxon>
        <taxon>Magnoliopsida</taxon>
        <taxon>Liliopsida</taxon>
        <taxon>Dioscoreales</taxon>
        <taxon>Dioscoreaceae</taxon>
        <taxon>Dioscorea</taxon>
    </lineage>
</organism>
<comment type="caution">
    <text evidence="1">The sequence shown here is derived from an EMBL/GenBank/DDBJ whole genome shotgun (WGS) entry which is preliminary data.</text>
</comment>
<evidence type="ECO:0000313" key="2">
    <source>
        <dbReference type="Proteomes" id="UP000827976"/>
    </source>
</evidence>
<dbReference type="Proteomes" id="UP000827976">
    <property type="component" value="Chromosome 18"/>
</dbReference>
<dbReference type="EC" id="2.7.12.1" evidence="1"/>
<proteinExistence type="predicted"/>
<keyword evidence="1" id="KW-0418">Kinase</keyword>
<protein>
    <submittedName>
        <fullName evidence="1">Dual-specificity kinase protein</fullName>
        <ecNumber evidence="1">2.7.12.1</ecNumber>
    </submittedName>
</protein>
<sequence>MSREQEEQQANQRKSLKVRSPIIQQEELQQKTGCRKSLSIIYSIISDTWSLPKPKLQQQIAELEEEVRRQTELKVAYKCRLDRMQDYFMHFLEIARDNGFLDRVSAIDQQNYSLGPEIRPRVSATVNDPHLAAITCQAIHNGWSIEPHEITMQETIGQGTTAEIYRGNWRGLDVAVKWINPQYFEPNEGGEAWFAQELETLSRQRHPFVLRFLGACLLPPENAWVVTELLSGQTLGEWLHGCKKRRKESLKPLPCLKERIEKGVEIAQAMQYLHEQKPRVIHRDLKPSNILLDESMHVRVADFGHACFLAEGQKALTGKMGTYVYMAPEVIRSEPYTEKCDVYSFGIILNELITGERPYIETTLKPIEIAAGVEQGKLRPRLTENEELDTTELTELINCIWDGDANARPSFRTITCTLRKIQDKLSESI</sequence>
<gene>
    <name evidence="1" type="ORF">IHE45_18G061500</name>
</gene>
<dbReference type="EMBL" id="CM037028">
    <property type="protein sequence ID" value="KAH7656184.1"/>
    <property type="molecule type" value="Genomic_DNA"/>
</dbReference>
<keyword evidence="1" id="KW-0808">Transferase</keyword>
<name>A0ACB7U7A1_DIOAL</name>
<accession>A0ACB7U7A1</accession>